<evidence type="ECO:0000256" key="8">
    <source>
        <dbReference type="HAMAP-Rule" id="MF_02040"/>
    </source>
</evidence>
<evidence type="ECO:0000256" key="4">
    <source>
        <dbReference type="ARBA" id="ARBA00023004"/>
    </source>
</evidence>
<keyword evidence="5 8" id="KW-0411">Iron-sulfur</keyword>
<evidence type="ECO:0000313" key="10">
    <source>
        <dbReference type="Proteomes" id="UP000593766"/>
    </source>
</evidence>
<dbReference type="PANTHER" id="PTHR42961">
    <property type="entry name" value="IRON-SULFUR PROTEIN NUBPL"/>
    <property type="match status" value="1"/>
</dbReference>
<dbReference type="OrthoDB" id="8297at2157"/>
<comment type="function">
    <text evidence="6 8">Binds and transfers iron-sulfur (Fe-S) clusters to target apoproteins. Can hydrolyze ATP.</text>
</comment>
<dbReference type="GO" id="GO:0046872">
    <property type="term" value="F:metal ion binding"/>
    <property type="evidence" value="ECO:0007669"/>
    <property type="project" value="UniProtKB-KW"/>
</dbReference>
<keyword evidence="2 8" id="KW-0547">Nucleotide-binding</keyword>
<dbReference type="PANTHER" id="PTHR42961:SF2">
    <property type="entry name" value="IRON-SULFUR PROTEIN NUBPL"/>
    <property type="match status" value="1"/>
</dbReference>
<dbReference type="GO" id="GO:0140663">
    <property type="term" value="F:ATP-dependent FeS chaperone activity"/>
    <property type="evidence" value="ECO:0007669"/>
    <property type="project" value="InterPro"/>
</dbReference>
<dbReference type="HAMAP" id="MF_02040">
    <property type="entry name" value="Mrp_NBP35"/>
    <property type="match status" value="1"/>
</dbReference>
<keyword evidence="8" id="KW-0378">Hydrolase</keyword>
<dbReference type="SUPFAM" id="SSF52540">
    <property type="entry name" value="P-loop containing nucleoside triphosphate hydrolases"/>
    <property type="match status" value="1"/>
</dbReference>
<comment type="subunit">
    <text evidence="8">Homodimer.</text>
</comment>
<dbReference type="InterPro" id="IPR027417">
    <property type="entry name" value="P-loop_NTPase"/>
</dbReference>
<dbReference type="InterPro" id="IPR019591">
    <property type="entry name" value="Mrp/NBP35_ATP-bd"/>
</dbReference>
<dbReference type="Gene3D" id="3.40.50.300">
    <property type="entry name" value="P-loop containing nucleotide triphosphate hydrolases"/>
    <property type="match status" value="1"/>
</dbReference>
<sequence>MSNYKKIPFQPSFSLAQDVEKKLRSFKHKILVLSGKGGVGKTFISSMLALAIAEKGKTTAILDADIHGSSIPSILGLHGTRHYADEEGNILPVEGPLGVKVVAVNLMLDSPDLPIVWRGPLVSRAILELLSKVKWGSGDYLIVDLPPGTGDAIITIAQSISSITGAIIVTAPNMLSETIVSKAINFAAKNNIRLLGVVENLSYFKCPHCGRPSQVLGKSTGEQLAGKFGTRLLAKIPIDPLINDAIDQGVPYILAYKDGEAAKAIRSLADELISIVES</sequence>
<keyword evidence="10" id="KW-1185">Reference proteome</keyword>
<gene>
    <name evidence="9" type="ORF">IMZ38_05985</name>
</gene>
<dbReference type="GO" id="GO:0051539">
    <property type="term" value="F:4 iron, 4 sulfur cluster binding"/>
    <property type="evidence" value="ECO:0007669"/>
    <property type="project" value="TreeGrafter"/>
</dbReference>
<evidence type="ECO:0000256" key="2">
    <source>
        <dbReference type="ARBA" id="ARBA00022741"/>
    </source>
</evidence>
<dbReference type="GO" id="GO:0016226">
    <property type="term" value="P:iron-sulfur cluster assembly"/>
    <property type="evidence" value="ECO:0007669"/>
    <property type="project" value="InterPro"/>
</dbReference>
<dbReference type="CDD" id="cd02037">
    <property type="entry name" value="Mrp_NBP35"/>
    <property type="match status" value="1"/>
</dbReference>
<dbReference type="Proteomes" id="UP000593766">
    <property type="component" value="Chromosome"/>
</dbReference>
<comment type="similarity">
    <text evidence="8">Belongs to the Mrp/NBP35 ATP-binding proteins family.</text>
</comment>
<dbReference type="FunFam" id="3.40.50.300:FF:001119">
    <property type="entry name" value="Iron-sulfur cluster carrier protein"/>
    <property type="match status" value="1"/>
</dbReference>
<dbReference type="InterPro" id="IPR044304">
    <property type="entry name" value="NUBPL-like"/>
</dbReference>
<reference evidence="9 10" key="1">
    <citation type="submission" date="2020-10" db="EMBL/GenBank/DDBJ databases">
        <title>Complete genome sequence of Thermosphaera aggregans strain 3507.</title>
        <authorList>
            <person name="Zayulina K.S."/>
            <person name="Elcheninov A.G."/>
            <person name="Toshchakov S.V."/>
            <person name="Kublanov I.V."/>
            <person name="Kochetkova T.V."/>
        </authorList>
    </citation>
    <scope>NUCLEOTIDE SEQUENCE [LARGE SCALE GENOMIC DNA]</scope>
    <source>
        <strain evidence="9 10">3507</strain>
    </source>
</reference>
<dbReference type="GeneID" id="59454949"/>
<dbReference type="GO" id="GO:0005524">
    <property type="term" value="F:ATP binding"/>
    <property type="evidence" value="ECO:0007669"/>
    <property type="project" value="UniProtKB-UniRule"/>
</dbReference>
<dbReference type="GO" id="GO:0016887">
    <property type="term" value="F:ATP hydrolysis activity"/>
    <property type="evidence" value="ECO:0007669"/>
    <property type="project" value="UniProtKB-UniRule"/>
</dbReference>
<evidence type="ECO:0000256" key="3">
    <source>
        <dbReference type="ARBA" id="ARBA00022840"/>
    </source>
</evidence>
<organism evidence="9 10">
    <name type="scientific">Thermosphaera chiliense</name>
    <dbReference type="NCBI Taxonomy" id="3402707"/>
    <lineage>
        <taxon>Archaea</taxon>
        <taxon>Thermoproteota</taxon>
        <taxon>Thermoprotei</taxon>
        <taxon>Desulfurococcales</taxon>
        <taxon>Desulfurococcaceae</taxon>
        <taxon>Thermosphaera</taxon>
    </lineage>
</organism>
<evidence type="ECO:0000256" key="7">
    <source>
        <dbReference type="ARBA" id="ARBA00074706"/>
    </source>
</evidence>
<dbReference type="EMBL" id="CP063144">
    <property type="protein sequence ID" value="QOR94176.1"/>
    <property type="molecule type" value="Genomic_DNA"/>
</dbReference>
<dbReference type="Pfam" id="PF10609">
    <property type="entry name" value="ParA"/>
    <property type="match status" value="1"/>
</dbReference>
<evidence type="ECO:0000256" key="6">
    <source>
        <dbReference type="ARBA" id="ARBA00058094"/>
    </source>
</evidence>
<dbReference type="InterPro" id="IPR033756">
    <property type="entry name" value="YlxH/NBP35"/>
</dbReference>
<keyword evidence="4 8" id="KW-0408">Iron</keyword>
<evidence type="ECO:0000256" key="1">
    <source>
        <dbReference type="ARBA" id="ARBA00022723"/>
    </source>
</evidence>
<dbReference type="KEGG" id="tcs:IMZ38_05985"/>
<proteinExistence type="inferred from homology"/>
<dbReference type="AlphaFoldDB" id="A0A7M1UQ06"/>
<feature type="binding site" evidence="8">
    <location>
        <begin position="35"/>
        <end position="42"/>
    </location>
    <ligand>
        <name>ATP</name>
        <dbReference type="ChEBI" id="CHEBI:30616"/>
    </ligand>
</feature>
<name>A0A7M1UQ06_9CREN</name>
<accession>A0A7M1UQ06</accession>
<keyword evidence="1 8" id="KW-0479">Metal-binding</keyword>
<keyword evidence="3 8" id="KW-0067">ATP-binding</keyword>
<dbReference type="RefSeq" id="WP_193435978.1">
    <property type="nucleotide sequence ID" value="NZ_CP063144.1"/>
</dbReference>
<evidence type="ECO:0000313" key="9">
    <source>
        <dbReference type="EMBL" id="QOR94176.1"/>
    </source>
</evidence>
<protein>
    <recommendedName>
        <fullName evidence="7 8">Iron-sulfur cluster carrier protein</fullName>
    </recommendedName>
</protein>
<evidence type="ECO:0000256" key="5">
    <source>
        <dbReference type="ARBA" id="ARBA00023014"/>
    </source>
</evidence>